<accession>A0A182SWW5</accession>
<feature type="compositionally biased region" description="Basic and acidic residues" evidence="1">
    <location>
        <begin position="221"/>
        <end position="235"/>
    </location>
</feature>
<dbReference type="Proteomes" id="UP000075901">
    <property type="component" value="Unassembled WGS sequence"/>
</dbReference>
<keyword evidence="3" id="KW-1185">Reference proteome</keyword>
<reference evidence="2" key="2">
    <citation type="submission" date="2020-05" db="UniProtKB">
        <authorList>
            <consortium name="EnsemblMetazoa"/>
        </authorList>
    </citation>
    <scope>IDENTIFICATION</scope>
    <source>
        <strain evidence="2">maculatus3</strain>
    </source>
</reference>
<feature type="region of interest" description="Disordered" evidence="1">
    <location>
        <begin position="20"/>
        <end position="53"/>
    </location>
</feature>
<feature type="compositionally biased region" description="Low complexity" evidence="1">
    <location>
        <begin position="340"/>
        <end position="349"/>
    </location>
</feature>
<reference evidence="3" key="1">
    <citation type="submission" date="2013-09" db="EMBL/GenBank/DDBJ databases">
        <title>The Genome Sequence of Anopheles maculatus species B.</title>
        <authorList>
            <consortium name="The Broad Institute Genomics Platform"/>
            <person name="Neafsey D.E."/>
            <person name="Besansky N."/>
            <person name="Howell P."/>
            <person name="Walton C."/>
            <person name="Young S.K."/>
            <person name="Zeng Q."/>
            <person name="Gargeya S."/>
            <person name="Fitzgerald M."/>
            <person name="Haas B."/>
            <person name="Abouelleil A."/>
            <person name="Allen A.W."/>
            <person name="Alvarado L."/>
            <person name="Arachchi H.M."/>
            <person name="Berlin A.M."/>
            <person name="Chapman S.B."/>
            <person name="Gainer-Dewar J."/>
            <person name="Goldberg J."/>
            <person name="Griggs A."/>
            <person name="Gujja S."/>
            <person name="Hansen M."/>
            <person name="Howarth C."/>
            <person name="Imamovic A."/>
            <person name="Ireland A."/>
            <person name="Larimer J."/>
            <person name="McCowan C."/>
            <person name="Murphy C."/>
            <person name="Pearson M."/>
            <person name="Poon T.W."/>
            <person name="Priest M."/>
            <person name="Roberts A."/>
            <person name="Saif S."/>
            <person name="Shea T."/>
            <person name="Sisk P."/>
            <person name="Sykes S."/>
            <person name="Wortman J."/>
            <person name="Nusbaum C."/>
            <person name="Birren B."/>
        </authorList>
    </citation>
    <scope>NUCLEOTIDE SEQUENCE [LARGE SCALE GENOMIC DNA]</scope>
    <source>
        <strain evidence="3">maculatus3</strain>
    </source>
</reference>
<name>A0A182SWW5_9DIPT</name>
<protein>
    <submittedName>
        <fullName evidence="2">Uncharacterized protein</fullName>
    </submittedName>
</protein>
<organism evidence="2 3">
    <name type="scientific">Anopheles maculatus</name>
    <dbReference type="NCBI Taxonomy" id="74869"/>
    <lineage>
        <taxon>Eukaryota</taxon>
        <taxon>Metazoa</taxon>
        <taxon>Ecdysozoa</taxon>
        <taxon>Arthropoda</taxon>
        <taxon>Hexapoda</taxon>
        <taxon>Insecta</taxon>
        <taxon>Pterygota</taxon>
        <taxon>Neoptera</taxon>
        <taxon>Endopterygota</taxon>
        <taxon>Diptera</taxon>
        <taxon>Nematocera</taxon>
        <taxon>Culicoidea</taxon>
        <taxon>Culicidae</taxon>
        <taxon>Anophelinae</taxon>
        <taxon>Anopheles</taxon>
        <taxon>Anopheles maculatus group</taxon>
    </lineage>
</organism>
<feature type="region of interest" description="Disordered" evidence="1">
    <location>
        <begin position="156"/>
        <end position="266"/>
    </location>
</feature>
<proteinExistence type="predicted"/>
<evidence type="ECO:0000256" key="1">
    <source>
        <dbReference type="SAM" id="MobiDB-lite"/>
    </source>
</evidence>
<feature type="region of interest" description="Disordered" evidence="1">
    <location>
        <begin position="336"/>
        <end position="355"/>
    </location>
</feature>
<sequence>MEDLYHRILDDNECSSHANVRFNRHSKTRDRQTPGPFLRRDTEPPVPSRWQDATSTQTRINNNRKINMEPYRAPPSLDNVMSGFDELTAEDRTSADRSVDGSAALEDVREQKAMFEREGLAGVLRDPELHEERHRVNAENHFPAYRRHRRSLLRRRSIRLKESDRESEPAKSPATGGDVSSVTPSVKPHSNIPQNARVPTVPASNAPDREAFPFHSNSSHSFRDNGQDATKKVEHLSTVTGTTERAIMPPQGSPPGPAPSTSGHQRHPAAAIAIDSFNLLDDSVYITPAHRNDSGASQRLPSLGTDLTLDANGNIFGRENFDEQIIFLNGPDLLETSAEQQQQQQQQQQDDLPADDAERRQLAGKVAREVAREVAGLTGYVADEPQALPLRPIIRGPSDDHVVEDNVVVVYADQHETVR</sequence>
<dbReference type="EnsemblMetazoa" id="AMAM015080-RA">
    <property type="protein sequence ID" value="AMAM015080-PA"/>
    <property type="gene ID" value="AMAM015080"/>
</dbReference>
<dbReference type="AlphaFoldDB" id="A0A182SWW5"/>
<feature type="compositionally biased region" description="Basic and acidic residues" evidence="1">
    <location>
        <begin position="159"/>
        <end position="169"/>
    </location>
</feature>
<dbReference type="VEuPathDB" id="VectorBase:AMAM015080"/>
<evidence type="ECO:0000313" key="3">
    <source>
        <dbReference type="Proteomes" id="UP000075901"/>
    </source>
</evidence>
<evidence type="ECO:0000313" key="2">
    <source>
        <dbReference type="EnsemblMetazoa" id="AMAM015080-PA"/>
    </source>
</evidence>